<organism evidence="1 2">
    <name type="scientific">Candidatus Roizmanbacteria bacterium RIFCSPLOWO2_01_FULL_37_12</name>
    <dbReference type="NCBI Taxonomy" id="1802056"/>
    <lineage>
        <taxon>Bacteria</taxon>
        <taxon>Candidatus Roizmaniibacteriota</taxon>
    </lineage>
</organism>
<dbReference type="Pfam" id="PF05973">
    <property type="entry name" value="Gp49"/>
    <property type="match status" value="1"/>
</dbReference>
<dbReference type="STRING" id="1802056.A2954_07295"/>
<dbReference type="InterPro" id="IPR009241">
    <property type="entry name" value="HigB-like"/>
</dbReference>
<dbReference type="EMBL" id="MGAG01000010">
    <property type="protein sequence ID" value="OGK41656.1"/>
    <property type="molecule type" value="Genomic_DNA"/>
</dbReference>
<dbReference type="Proteomes" id="UP000177698">
    <property type="component" value="Unassembled WGS sequence"/>
</dbReference>
<dbReference type="AlphaFoldDB" id="A0A1F7IE74"/>
<proteinExistence type="predicted"/>
<evidence type="ECO:0000313" key="2">
    <source>
        <dbReference type="Proteomes" id="UP000177698"/>
    </source>
</evidence>
<accession>A0A1F7IE74</accession>
<evidence type="ECO:0008006" key="3">
    <source>
        <dbReference type="Google" id="ProtNLM"/>
    </source>
</evidence>
<name>A0A1F7IE74_9BACT</name>
<reference evidence="1 2" key="1">
    <citation type="journal article" date="2016" name="Nat. Commun.">
        <title>Thousands of microbial genomes shed light on interconnected biogeochemical processes in an aquifer system.</title>
        <authorList>
            <person name="Anantharaman K."/>
            <person name="Brown C.T."/>
            <person name="Hug L.A."/>
            <person name="Sharon I."/>
            <person name="Castelle C.J."/>
            <person name="Probst A.J."/>
            <person name="Thomas B.C."/>
            <person name="Singh A."/>
            <person name="Wilkins M.J."/>
            <person name="Karaoz U."/>
            <person name="Brodie E.L."/>
            <person name="Williams K.H."/>
            <person name="Hubbard S.S."/>
            <person name="Banfield J.F."/>
        </authorList>
    </citation>
    <scope>NUCLEOTIDE SEQUENCE [LARGE SCALE GENOMIC DNA]</scope>
</reference>
<evidence type="ECO:0000313" key="1">
    <source>
        <dbReference type="EMBL" id="OGK41656.1"/>
    </source>
</evidence>
<gene>
    <name evidence="1" type="ORF">A2954_07295</name>
</gene>
<sequence length="68" mass="8006">MSTGKVKKISGTFNLYELRIKTSVQIRLFFRLIKPDKLLIVHGFIKKTNKIPVKEMELAINRKKEFDI</sequence>
<comment type="caution">
    <text evidence="1">The sequence shown here is derived from an EMBL/GenBank/DDBJ whole genome shotgun (WGS) entry which is preliminary data.</text>
</comment>
<protein>
    <recommendedName>
        <fullName evidence="3">Addiction module toxin RelE</fullName>
    </recommendedName>
</protein>